<dbReference type="InterPro" id="IPR051165">
    <property type="entry name" value="Multifunctional_ANK_Repeat"/>
</dbReference>
<feature type="repeat" description="ANK" evidence="3">
    <location>
        <begin position="482"/>
        <end position="514"/>
    </location>
</feature>
<keyword evidence="1" id="KW-0677">Repeat</keyword>
<keyword evidence="7" id="KW-1185">Reference proteome</keyword>
<feature type="repeat" description="ANK" evidence="3">
    <location>
        <begin position="448"/>
        <end position="481"/>
    </location>
</feature>
<dbReference type="SUPFAM" id="SSF48403">
    <property type="entry name" value="Ankyrin repeat"/>
    <property type="match status" value="1"/>
</dbReference>
<evidence type="ECO:0000256" key="3">
    <source>
        <dbReference type="PROSITE-ProRule" id="PRU00023"/>
    </source>
</evidence>
<dbReference type="Gene3D" id="1.25.40.20">
    <property type="entry name" value="Ankyrin repeat-containing domain"/>
    <property type="match status" value="3"/>
</dbReference>
<comment type="caution">
    <text evidence="6">The sequence shown here is derived from an EMBL/GenBank/DDBJ whole genome shotgun (WGS) entry which is preliminary data.</text>
</comment>
<organism evidence="6 7">
    <name type="scientific">Triangularia setosa</name>
    <dbReference type="NCBI Taxonomy" id="2587417"/>
    <lineage>
        <taxon>Eukaryota</taxon>
        <taxon>Fungi</taxon>
        <taxon>Dikarya</taxon>
        <taxon>Ascomycota</taxon>
        <taxon>Pezizomycotina</taxon>
        <taxon>Sordariomycetes</taxon>
        <taxon>Sordariomycetidae</taxon>
        <taxon>Sordariales</taxon>
        <taxon>Podosporaceae</taxon>
        <taxon>Triangularia</taxon>
    </lineage>
</organism>
<feature type="compositionally biased region" description="Basic and acidic residues" evidence="4">
    <location>
        <begin position="8"/>
        <end position="20"/>
    </location>
</feature>
<dbReference type="Pfam" id="PF12796">
    <property type="entry name" value="Ank_2"/>
    <property type="match status" value="3"/>
</dbReference>
<dbReference type="Proteomes" id="UP001302321">
    <property type="component" value="Unassembled WGS sequence"/>
</dbReference>
<evidence type="ECO:0000259" key="5">
    <source>
        <dbReference type="Pfam" id="PF22939"/>
    </source>
</evidence>
<dbReference type="InterPro" id="IPR036770">
    <property type="entry name" value="Ankyrin_rpt-contain_sf"/>
</dbReference>
<feature type="repeat" description="ANK" evidence="3">
    <location>
        <begin position="284"/>
        <end position="316"/>
    </location>
</feature>
<dbReference type="EMBL" id="MU866180">
    <property type="protein sequence ID" value="KAK4176939.1"/>
    <property type="molecule type" value="Genomic_DNA"/>
</dbReference>
<feature type="repeat" description="ANK" evidence="3">
    <location>
        <begin position="655"/>
        <end position="687"/>
    </location>
</feature>
<name>A0AAN6W7S0_9PEZI</name>
<dbReference type="InterPro" id="IPR054471">
    <property type="entry name" value="GPIID_WHD"/>
</dbReference>
<proteinExistence type="predicted"/>
<evidence type="ECO:0000256" key="1">
    <source>
        <dbReference type="ARBA" id="ARBA00022737"/>
    </source>
</evidence>
<accession>A0AAN6W7S0</accession>
<dbReference type="SMART" id="SM00248">
    <property type="entry name" value="ANK"/>
    <property type="match status" value="10"/>
</dbReference>
<dbReference type="Pfam" id="PF22939">
    <property type="entry name" value="WHD_GPIID"/>
    <property type="match status" value="1"/>
</dbReference>
<evidence type="ECO:0000256" key="4">
    <source>
        <dbReference type="SAM" id="MobiDB-lite"/>
    </source>
</evidence>
<protein>
    <submittedName>
        <fullName evidence="6">Ankyrin repeat-containing domain protein</fullName>
    </submittedName>
</protein>
<dbReference type="PROSITE" id="PS50088">
    <property type="entry name" value="ANK_REPEAT"/>
    <property type="match status" value="4"/>
</dbReference>
<evidence type="ECO:0000313" key="7">
    <source>
        <dbReference type="Proteomes" id="UP001302321"/>
    </source>
</evidence>
<dbReference type="PANTHER" id="PTHR24123">
    <property type="entry name" value="ANKYRIN REPEAT-CONTAINING"/>
    <property type="match status" value="1"/>
</dbReference>
<dbReference type="PANTHER" id="PTHR24123:SF33">
    <property type="entry name" value="PROTEIN HOS4"/>
    <property type="match status" value="1"/>
</dbReference>
<dbReference type="AlphaFoldDB" id="A0AAN6W7S0"/>
<feature type="region of interest" description="Disordered" evidence="4">
    <location>
        <begin position="1"/>
        <end position="27"/>
    </location>
</feature>
<dbReference type="InterPro" id="IPR002110">
    <property type="entry name" value="Ankyrin_rpt"/>
</dbReference>
<reference evidence="6" key="2">
    <citation type="submission" date="2023-05" db="EMBL/GenBank/DDBJ databases">
        <authorList>
            <consortium name="Lawrence Berkeley National Laboratory"/>
            <person name="Steindorff A."/>
            <person name="Hensen N."/>
            <person name="Bonometti L."/>
            <person name="Westerberg I."/>
            <person name="Brannstrom I.O."/>
            <person name="Guillou S."/>
            <person name="Cros-Aarteil S."/>
            <person name="Calhoun S."/>
            <person name="Haridas S."/>
            <person name="Kuo A."/>
            <person name="Mondo S."/>
            <person name="Pangilinan J."/>
            <person name="Riley R."/>
            <person name="Labutti K."/>
            <person name="Andreopoulos B."/>
            <person name="Lipzen A."/>
            <person name="Chen C."/>
            <person name="Yanf M."/>
            <person name="Daum C."/>
            <person name="Ng V."/>
            <person name="Clum A."/>
            <person name="Ohm R."/>
            <person name="Martin F."/>
            <person name="Silar P."/>
            <person name="Natvig D."/>
            <person name="Lalanne C."/>
            <person name="Gautier V."/>
            <person name="Ament-Velasquez S.L."/>
            <person name="Kruys A."/>
            <person name="Hutchinson M.I."/>
            <person name="Powell A.J."/>
            <person name="Barry K."/>
            <person name="Miller A.N."/>
            <person name="Grigoriev I.V."/>
            <person name="Debuchy R."/>
            <person name="Gladieux P."/>
            <person name="Thoren M.H."/>
            <person name="Johannesson H."/>
        </authorList>
    </citation>
    <scope>NUCLEOTIDE SEQUENCE</scope>
    <source>
        <strain evidence="6">CBS 892.96</strain>
    </source>
</reference>
<feature type="domain" description="GPI inositol-deacylase winged helix" evidence="5">
    <location>
        <begin position="50"/>
        <end position="112"/>
    </location>
</feature>
<evidence type="ECO:0000313" key="6">
    <source>
        <dbReference type="EMBL" id="KAK4176939.1"/>
    </source>
</evidence>
<dbReference type="PROSITE" id="PS50297">
    <property type="entry name" value="ANK_REP_REGION"/>
    <property type="match status" value="2"/>
</dbReference>
<evidence type="ECO:0000256" key="2">
    <source>
        <dbReference type="ARBA" id="ARBA00023043"/>
    </source>
</evidence>
<keyword evidence="2 3" id="KW-0040">ANK repeat</keyword>
<sequence>MAQPHMNELARKPTRRDPRHALGGLPTKLDETYDQAMERIKNQDADDASLAHQVRRPLTIEELQDALAVMPGDKDLDVESLHDVEILIAICAELVTLEEESGYVRLVHYTTQNKARSMVATTCLIYMMFDPFVDRYYHVQYEMEVPVLELFREFVENILAFMSAEQAAPLEGKMSDYSRLLHVVASIGLVGFLGPDNITPLFSAVKWGREDMVAFLLSAEPAMRQNVQAVAEMLFKSELTWHQHVLDVGLLYATENDNTSLMQASGYVDLCTFLLDNGTHLEIHGEQALQSAAKEGHVSILKVLLERGVNSYTKDKAKFTSLLKAAAITESVETIKALLAGRTAILAEAISRGNLEMLRVLISCTNKTRQGRKIARNCTSFSNAYGDLVEQGADLNHSVKPEAPQHPSLLLLHYLPPDFGREAVKCGHPQILEILLDNGGDVNARSCTGKTPLHWAAYQVSYNSSVKMLLDRGAHVETRGHGEKTLRHVSAACGNSQSIELLLDAGADIEAIEVGKRHAEKVSSRLMGLDIFLTRGAKTDKLQPLVSLIENTEATEAMEQVCRQLVDEGLDFTVPTKEGTFALYDAIKECSLPSIKVILEQSADIDEVIEDSLYLAAYRRRDATINNLGTRPCLRAERIIESLYGADVNTRCGEKQTTVLHHAAWSGDLTMVRYLVAMDARTDITDKHGRTALDWAKENKWEAMVYLLTC</sequence>
<reference evidence="6" key="1">
    <citation type="journal article" date="2023" name="Mol. Phylogenet. Evol.">
        <title>Genome-scale phylogeny and comparative genomics of the fungal order Sordariales.</title>
        <authorList>
            <person name="Hensen N."/>
            <person name="Bonometti L."/>
            <person name="Westerberg I."/>
            <person name="Brannstrom I.O."/>
            <person name="Guillou S."/>
            <person name="Cros-Aarteil S."/>
            <person name="Calhoun S."/>
            <person name="Haridas S."/>
            <person name="Kuo A."/>
            <person name="Mondo S."/>
            <person name="Pangilinan J."/>
            <person name="Riley R."/>
            <person name="LaButti K."/>
            <person name="Andreopoulos B."/>
            <person name="Lipzen A."/>
            <person name="Chen C."/>
            <person name="Yan M."/>
            <person name="Daum C."/>
            <person name="Ng V."/>
            <person name="Clum A."/>
            <person name="Steindorff A."/>
            <person name="Ohm R.A."/>
            <person name="Martin F."/>
            <person name="Silar P."/>
            <person name="Natvig D.O."/>
            <person name="Lalanne C."/>
            <person name="Gautier V."/>
            <person name="Ament-Velasquez S.L."/>
            <person name="Kruys A."/>
            <person name="Hutchinson M.I."/>
            <person name="Powell A.J."/>
            <person name="Barry K."/>
            <person name="Miller A.N."/>
            <person name="Grigoriev I.V."/>
            <person name="Debuchy R."/>
            <person name="Gladieux P."/>
            <person name="Hiltunen Thoren M."/>
            <person name="Johannesson H."/>
        </authorList>
    </citation>
    <scope>NUCLEOTIDE SEQUENCE</scope>
    <source>
        <strain evidence="6">CBS 892.96</strain>
    </source>
</reference>
<gene>
    <name evidence="6" type="ORF">QBC36DRAFT_372902</name>
</gene>